<dbReference type="AlphaFoldDB" id="A0AAD5NCI6"/>
<feature type="region of interest" description="Disordered" evidence="1">
    <location>
        <begin position="1"/>
        <end position="33"/>
    </location>
</feature>
<name>A0AAD5NCI6_PARTN</name>
<accession>A0AAD5NCI6</accession>
<evidence type="ECO:0000313" key="2">
    <source>
        <dbReference type="EMBL" id="KAJ1365839.1"/>
    </source>
</evidence>
<reference evidence="2" key="1">
    <citation type="submission" date="2021-06" db="EMBL/GenBank/DDBJ databases">
        <title>Parelaphostrongylus tenuis whole genome reference sequence.</title>
        <authorList>
            <person name="Garwood T.J."/>
            <person name="Larsen P.A."/>
            <person name="Fountain-Jones N.M."/>
            <person name="Garbe J.R."/>
            <person name="Macchietto M.G."/>
            <person name="Kania S.A."/>
            <person name="Gerhold R.W."/>
            <person name="Richards J.E."/>
            <person name="Wolf T.M."/>
        </authorList>
    </citation>
    <scope>NUCLEOTIDE SEQUENCE</scope>
    <source>
        <strain evidence="2">MNPRO001-30</strain>
        <tissue evidence="2">Meninges</tissue>
    </source>
</reference>
<dbReference type="EMBL" id="JAHQIW010005372">
    <property type="protein sequence ID" value="KAJ1365839.1"/>
    <property type="molecule type" value="Genomic_DNA"/>
</dbReference>
<evidence type="ECO:0000256" key="1">
    <source>
        <dbReference type="SAM" id="MobiDB-lite"/>
    </source>
</evidence>
<protein>
    <submittedName>
        <fullName evidence="2">Uncharacterized protein</fullName>
    </submittedName>
</protein>
<dbReference type="Proteomes" id="UP001196413">
    <property type="component" value="Unassembled WGS sequence"/>
</dbReference>
<gene>
    <name evidence="2" type="ORF">KIN20_026281</name>
</gene>
<feature type="compositionally biased region" description="Basic and acidic residues" evidence="1">
    <location>
        <begin position="1"/>
        <end position="13"/>
    </location>
</feature>
<evidence type="ECO:0000313" key="3">
    <source>
        <dbReference type="Proteomes" id="UP001196413"/>
    </source>
</evidence>
<keyword evidence="3" id="KW-1185">Reference proteome</keyword>
<organism evidence="2 3">
    <name type="scientific">Parelaphostrongylus tenuis</name>
    <name type="common">Meningeal worm</name>
    <dbReference type="NCBI Taxonomy" id="148309"/>
    <lineage>
        <taxon>Eukaryota</taxon>
        <taxon>Metazoa</taxon>
        <taxon>Ecdysozoa</taxon>
        <taxon>Nematoda</taxon>
        <taxon>Chromadorea</taxon>
        <taxon>Rhabditida</taxon>
        <taxon>Rhabditina</taxon>
        <taxon>Rhabditomorpha</taxon>
        <taxon>Strongyloidea</taxon>
        <taxon>Metastrongylidae</taxon>
        <taxon>Parelaphostrongylus</taxon>
    </lineage>
</organism>
<comment type="caution">
    <text evidence="2">The sequence shown here is derived from an EMBL/GenBank/DDBJ whole genome shotgun (WGS) entry which is preliminary data.</text>
</comment>
<proteinExistence type="predicted"/>
<sequence length="70" mass="7607">MDDSFGREKRMKTMLESALPMKTGPSKHPSRVISYTNMTRSPTTVQSIIPVLVITTVLGCGVMPPGQGNE</sequence>